<comment type="caution">
    <text evidence="1">The sequence shown here is derived from an EMBL/GenBank/DDBJ whole genome shotgun (WGS) entry which is preliminary data.</text>
</comment>
<dbReference type="EMBL" id="VKHS01000051">
    <property type="protein sequence ID" value="MBB0228774.1"/>
    <property type="molecule type" value="Genomic_DNA"/>
</dbReference>
<organism evidence="1 2">
    <name type="scientific">Streptomyces calidiresistens</name>
    <dbReference type="NCBI Taxonomy" id="1485586"/>
    <lineage>
        <taxon>Bacteria</taxon>
        <taxon>Bacillati</taxon>
        <taxon>Actinomycetota</taxon>
        <taxon>Actinomycetes</taxon>
        <taxon>Kitasatosporales</taxon>
        <taxon>Streptomycetaceae</taxon>
        <taxon>Streptomyces</taxon>
    </lineage>
</organism>
<keyword evidence="2" id="KW-1185">Reference proteome</keyword>
<gene>
    <name evidence="1" type="ORF">FOE67_04410</name>
</gene>
<dbReference type="AlphaFoldDB" id="A0A7W3XVH5"/>
<sequence>MHGAERVAGLVVCYAVLVNAADNSCEAVDEIVIATGSWREGAEAMRAAGYRHVPRRPARREVPGEAIDAALMSPGLVLRTRFGSGEPWKPRVPGRGTG</sequence>
<proteinExistence type="predicted"/>
<evidence type="ECO:0000313" key="2">
    <source>
        <dbReference type="Proteomes" id="UP000530234"/>
    </source>
</evidence>
<protein>
    <submittedName>
        <fullName evidence="1">Uncharacterized protein</fullName>
    </submittedName>
</protein>
<accession>A0A7W3XVH5</accession>
<evidence type="ECO:0000313" key="1">
    <source>
        <dbReference type="EMBL" id="MBB0228774.1"/>
    </source>
</evidence>
<name>A0A7W3XVH5_9ACTN</name>
<reference evidence="2" key="1">
    <citation type="submission" date="2019-10" db="EMBL/GenBank/DDBJ databases">
        <title>Streptomyces sp. nov., a novel actinobacterium isolated from alkaline environment.</title>
        <authorList>
            <person name="Golinska P."/>
        </authorList>
    </citation>
    <scope>NUCLEOTIDE SEQUENCE [LARGE SCALE GENOMIC DNA]</scope>
    <source>
        <strain evidence="2">DSM 42108</strain>
    </source>
</reference>
<dbReference type="Proteomes" id="UP000530234">
    <property type="component" value="Unassembled WGS sequence"/>
</dbReference>